<proteinExistence type="predicted"/>
<sequence>MSPTRHFHRVAKAVEAPSGRRAHDKAGGVEHRRRGRGPDTAPYISSSYRPGIDIKPDRTSAREGDVLAEGQNARLNELRNVRHTKHEALLSFRVTRPKRTQHRFGNQHDSRSSDTGKQRCAVIRRRRADNARPSAAINILAVRKQSSVADKALLPRDKLVAYIFSARLQRVHFFRSTNSFGRFSLSHRRSSTGKEYNLIRRERDTIRANTYMRFTTIHRARTCDLRSINTGDDARATRPRTRDDHSGREPGATERASVDSARPASEGKSLRPRKRSSTTVGSLKVRSVLTFFGTKMFFRSFPLGPPFLTKMLIRSGVVNF</sequence>
<feature type="compositionally biased region" description="Basic residues" evidence="1">
    <location>
        <begin position="1"/>
        <end position="11"/>
    </location>
</feature>
<keyword evidence="3" id="KW-1185">Reference proteome</keyword>
<accession>A0A4C1YXV8</accession>
<dbReference type="Proteomes" id="UP000299102">
    <property type="component" value="Unassembled WGS sequence"/>
</dbReference>
<evidence type="ECO:0000256" key="1">
    <source>
        <dbReference type="SAM" id="MobiDB-lite"/>
    </source>
</evidence>
<comment type="caution">
    <text evidence="2">The sequence shown here is derived from an EMBL/GenBank/DDBJ whole genome shotgun (WGS) entry which is preliminary data.</text>
</comment>
<evidence type="ECO:0000313" key="3">
    <source>
        <dbReference type="Proteomes" id="UP000299102"/>
    </source>
</evidence>
<dbReference type="EMBL" id="BGZK01001428">
    <property type="protein sequence ID" value="GBP79752.1"/>
    <property type="molecule type" value="Genomic_DNA"/>
</dbReference>
<protein>
    <submittedName>
        <fullName evidence="2">Uncharacterized protein</fullName>
    </submittedName>
</protein>
<gene>
    <name evidence="2" type="ORF">EVAR_67528_1</name>
</gene>
<organism evidence="2 3">
    <name type="scientific">Eumeta variegata</name>
    <name type="common">Bagworm moth</name>
    <name type="synonym">Eumeta japonica</name>
    <dbReference type="NCBI Taxonomy" id="151549"/>
    <lineage>
        <taxon>Eukaryota</taxon>
        <taxon>Metazoa</taxon>
        <taxon>Ecdysozoa</taxon>
        <taxon>Arthropoda</taxon>
        <taxon>Hexapoda</taxon>
        <taxon>Insecta</taxon>
        <taxon>Pterygota</taxon>
        <taxon>Neoptera</taxon>
        <taxon>Endopterygota</taxon>
        <taxon>Lepidoptera</taxon>
        <taxon>Glossata</taxon>
        <taxon>Ditrysia</taxon>
        <taxon>Tineoidea</taxon>
        <taxon>Psychidae</taxon>
        <taxon>Oiketicinae</taxon>
        <taxon>Eumeta</taxon>
    </lineage>
</organism>
<evidence type="ECO:0000313" key="2">
    <source>
        <dbReference type="EMBL" id="GBP79752.1"/>
    </source>
</evidence>
<feature type="compositionally biased region" description="Basic and acidic residues" evidence="1">
    <location>
        <begin position="232"/>
        <end position="252"/>
    </location>
</feature>
<feature type="region of interest" description="Disordered" evidence="1">
    <location>
        <begin position="230"/>
        <end position="279"/>
    </location>
</feature>
<reference evidence="2 3" key="1">
    <citation type="journal article" date="2019" name="Commun. Biol.">
        <title>The bagworm genome reveals a unique fibroin gene that provides high tensile strength.</title>
        <authorList>
            <person name="Kono N."/>
            <person name="Nakamura H."/>
            <person name="Ohtoshi R."/>
            <person name="Tomita M."/>
            <person name="Numata K."/>
            <person name="Arakawa K."/>
        </authorList>
    </citation>
    <scope>NUCLEOTIDE SEQUENCE [LARGE SCALE GENOMIC DNA]</scope>
</reference>
<name>A0A4C1YXV8_EUMVA</name>
<dbReference type="AlphaFoldDB" id="A0A4C1YXV8"/>
<feature type="region of interest" description="Disordered" evidence="1">
    <location>
        <begin position="1"/>
        <end position="58"/>
    </location>
</feature>